<dbReference type="SUPFAM" id="SSF48452">
    <property type="entry name" value="TPR-like"/>
    <property type="match status" value="1"/>
</dbReference>
<accession>A0A554VC98</accession>
<keyword evidence="1" id="KW-0802">TPR repeat</keyword>
<keyword evidence="5" id="KW-1185">Reference proteome</keyword>
<organism evidence="4 5">
    <name type="scientific">Aquimarina algiphila</name>
    <dbReference type="NCBI Taxonomy" id="2047982"/>
    <lineage>
        <taxon>Bacteria</taxon>
        <taxon>Pseudomonadati</taxon>
        <taxon>Bacteroidota</taxon>
        <taxon>Flavobacteriia</taxon>
        <taxon>Flavobacteriales</taxon>
        <taxon>Flavobacteriaceae</taxon>
        <taxon>Aquimarina</taxon>
    </lineage>
</organism>
<dbReference type="InterPro" id="IPR011990">
    <property type="entry name" value="TPR-like_helical_dom_sf"/>
</dbReference>
<dbReference type="PROSITE" id="PS51468">
    <property type="entry name" value="VIT"/>
    <property type="match status" value="1"/>
</dbReference>
<evidence type="ECO:0000313" key="4">
    <source>
        <dbReference type="EMBL" id="TSE04327.1"/>
    </source>
</evidence>
<comment type="caution">
    <text evidence="4">The sequence shown here is derived from an EMBL/GenBank/DDBJ whole genome shotgun (WGS) entry which is preliminary data.</text>
</comment>
<keyword evidence="2" id="KW-0175">Coiled coil</keyword>
<proteinExistence type="predicted"/>
<dbReference type="Proteomes" id="UP000318833">
    <property type="component" value="Unassembled WGS sequence"/>
</dbReference>
<dbReference type="InterPro" id="IPR019220">
    <property type="entry name" value="DUF2135"/>
</dbReference>
<dbReference type="InterPro" id="IPR008969">
    <property type="entry name" value="CarboxyPept-like_regulatory"/>
</dbReference>
<reference evidence="4 5" key="1">
    <citation type="submission" date="2019-07" db="EMBL/GenBank/DDBJ databases">
        <title>The draft genome sequence of Aquimarina algiphila M91.</title>
        <authorList>
            <person name="Meng X."/>
        </authorList>
    </citation>
    <scope>NUCLEOTIDE SEQUENCE [LARGE SCALE GENOMIC DNA]</scope>
    <source>
        <strain evidence="4 5">M91</strain>
    </source>
</reference>
<dbReference type="Pfam" id="PF13715">
    <property type="entry name" value="CarbopepD_reg_2"/>
    <property type="match status" value="1"/>
</dbReference>
<dbReference type="Gene3D" id="1.25.40.10">
    <property type="entry name" value="Tetratricopeptide repeat domain"/>
    <property type="match status" value="1"/>
</dbReference>
<feature type="coiled-coil region" evidence="2">
    <location>
        <begin position="549"/>
        <end position="612"/>
    </location>
</feature>
<evidence type="ECO:0000256" key="1">
    <source>
        <dbReference type="PROSITE-ProRule" id="PRU00339"/>
    </source>
</evidence>
<evidence type="ECO:0000259" key="3">
    <source>
        <dbReference type="PROSITE" id="PS51468"/>
    </source>
</evidence>
<gene>
    <name evidence="4" type="ORF">FOF46_26700</name>
</gene>
<dbReference type="Pfam" id="PF09906">
    <property type="entry name" value="DUF2135"/>
    <property type="match status" value="1"/>
</dbReference>
<dbReference type="OrthoDB" id="1079187at2"/>
<name>A0A554VC98_9FLAO</name>
<dbReference type="InterPro" id="IPR019734">
    <property type="entry name" value="TPR_rpt"/>
</dbReference>
<protein>
    <submittedName>
        <fullName evidence="4">DUF2135 domain-containing protein</fullName>
    </submittedName>
</protein>
<feature type="repeat" description="TPR" evidence="1">
    <location>
        <begin position="936"/>
        <end position="969"/>
    </location>
</feature>
<dbReference type="InterPro" id="IPR013694">
    <property type="entry name" value="VIT"/>
</dbReference>
<feature type="domain" description="VIT" evidence="3">
    <location>
        <begin position="29"/>
        <end position="157"/>
    </location>
</feature>
<dbReference type="Pfam" id="PF08487">
    <property type="entry name" value="VIT"/>
    <property type="match status" value="1"/>
</dbReference>
<evidence type="ECO:0000256" key="2">
    <source>
        <dbReference type="SAM" id="Coils"/>
    </source>
</evidence>
<sequence>MVLVLKQIRYFRKMRILILLIFTTPFCICGQTTLIDSKDADSLSIKEMKIHASVVGDIGVTQYTIEIFNHSQRQLSGELQFPLSDHQTIVGYALDINGELREAVAVDKAKGRAAYETIVSRNIDPGLVEKTEGNNFKTRIYPIPAKGSRIIRLDVLDKLTWDNGNLLVDLTLDFKEKIAKKDIQIDFIGFTENLELSGVESFTTKKNKELISITSTTTKEVHIIATPKQKRFTFYQKHENDYFYYNSTPVPSIENENIVPKSITILWDHSRSRKGLVDKEILFLKELCKRIATVDISIVLFNTEVTSIREIKVRNANTRKLERLLKDIAYDAATQYGCVDEIPKSDMYILCSDGLTNFGDITFKSAVSPLYTVTSQASNNPAKLKVIARDNGGVYLNLELQSITAALSVLMNNSVVFSGYKEKQLIEYYPKSNTRIDRSHFRSVVRGTELVTTSPVFDKYKKLNVSVTPLEIDHKIIDLKRFLAIEKVKELSLYPKENKEQLLSLALKYHLLTEFTSLIVLETFEDYITNEIIPPNEEWQKQYADNLKLARLKKQLEKLEAFEDQMDALSELLIWRYPDQEDTLEETFDKKEKDLEKKYDRIDDEYDQIERYLDSIDALRLPKQLDPIIDQNFEESTAEDATITIKVIQQGDNYLVTGIVEDGLPLPGVNIFVEGQNIGTVSDFDGNFSLEVPPGSVLNYSFIGFDTVEKEVVIGDHSIIMPSSEAMLEEVVIAGFSEKKATYKNGNDFLVSAPNIDDYQIFGYKEQLFIKKKDNHIVLGSNPLVFVDYEVDDFANIEWEEGKGELNYLDWHEVFSLEIIPREASRQLAGTLGNDGIIFVYTKDFVEDQRITIPININKHIKHELSKKVWTDIPESLQKIKKYDPEKRYIKYLNLTAQEKQPAGFYMAAGSIFAQDAPDLAAKIWSNIAEIQLDNHENIRTLAYQLRSIGKYKESVPLFQKILEVRPDEPIAHRDLAVTYGLLKEYNKAAEILRNALDGNWIERNHDPYDYTEVMNTLYNDYHSILKKEKHTKKSKYIISGDLRVVLTWTSSDTDIDLHLITPSGKDFYYGNDESDNIRYNTDITDGYGPEEIIVKKAEKGRYTIMIDFFADRQQTIHGPVGLSIEMYKYFGTEKEERTEKVLTLTKKAKNIQGAIIKF</sequence>
<evidence type="ECO:0000313" key="5">
    <source>
        <dbReference type="Proteomes" id="UP000318833"/>
    </source>
</evidence>
<dbReference type="PROSITE" id="PS50005">
    <property type="entry name" value="TPR"/>
    <property type="match status" value="1"/>
</dbReference>
<dbReference type="Gene3D" id="2.60.120.380">
    <property type="match status" value="1"/>
</dbReference>
<dbReference type="SUPFAM" id="SSF49464">
    <property type="entry name" value="Carboxypeptidase regulatory domain-like"/>
    <property type="match status" value="1"/>
</dbReference>
<dbReference type="EMBL" id="VLNR01000083">
    <property type="protein sequence ID" value="TSE04327.1"/>
    <property type="molecule type" value="Genomic_DNA"/>
</dbReference>
<dbReference type="AlphaFoldDB" id="A0A554VC98"/>